<dbReference type="Gene3D" id="2.40.30.170">
    <property type="match status" value="1"/>
</dbReference>
<dbReference type="Pfam" id="PF25954">
    <property type="entry name" value="Beta-barrel_RND_2"/>
    <property type="match status" value="1"/>
</dbReference>
<keyword evidence="2" id="KW-0812">Transmembrane</keyword>
<dbReference type="InterPro" id="IPR058625">
    <property type="entry name" value="MdtA-like_BSH"/>
</dbReference>
<evidence type="ECO:0000256" key="1">
    <source>
        <dbReference type="ARBA" id="ARBA00009477"/>
    </source>
</evidence>
<feature type="domain" description="Multidrug resistance protein MdtA-like alpha-helical hairpin" evidence="3">
    <location>
        <begin position="113"/>
        <end position="172"/>
    </location>
</feature>
<dbReference type="AlphaFoldDB" id="A0A410GD50"/>
<dbReference type="FunFam" id="2.40.30.170:FF:000010">
    <property type="entry name" value="Efflux RND transporter periplasmic adaptor subunit"/>
    <property type="match status" value="1"/>
</dbReference>
<dbReference type="PANTHER" id="PTHR30469">
    <property type="entry name" value="MULTIDRUG RESISTANCE PROTEIN MDTA"/>
    <property type="match status" value="1"/>
</dbReference>
<feature type="transmembrane region" description="Helical" evidence="2">
    <location>
        <begin position="7"/>
        <end position="27"/>
    </location>
</feature>
<evidence type="ECO:0000313" key="7">
    <source>
        <dbReference type="EMBL" id="QAA94227.1"/>
    </source>
</evidence>
<dbReference type="InterPro" id="IPR058792">
    <property type="entry name" value="Beta-barrel_RND_2"/>
</dbReference>
<dbReference type="PANTHER" id="PTHR30469:SF11">
    <property type="entry name" value="BLL4320 PROTEIN"/>
    <property type="match status" value="1"/>
</dbReference>
<dbReference type="Pfam" id="PF25917">
    <property type="entry name" value="BSH_RND"/>
    <property type="match status" value="1"/>
</dbReference>
<protein>
    <submittedName>
        <fullName evidence="7">Efflux transporter periplasmic adaptor subunit</fullName>
    </submittedName>
</protein>
<sequence length="367" mass="38712">MKTSTPGLLLVLAIGIAVGVGSTYWLVRQESALPTPAIAAASPASANNAAVVVETAPVVEIALPRGVSAVGTLRSEDSVMLRPEITGRIAEINFDEGGRVKKGQVLVKLDDSVVRAQLQQAEANLSLASSQHRRAQELTKQGFISKQARDEAASQLKVQQAAVALARAQLEKTAILAPFDGMVGLRNVSVGDYVSPGIDLVPLESIDPLKVDFRIPEQFLGLVHVGIGLTLSFDALPSQQREGKVDAISPLIDVGGRSILLRATVPNTDDALRPGMFARVRLQFADDKGLVVPETALVPSGEAQYVYRVKDDRAERVVVQVGLRRGGQVEIVSGLQAGDVVMTSGLQKVTDGAAVRVLPSDQAAGNS</sequence>
<dbReference type="InterPro" id="IPR058637">
    <property type="entry name" value="YknX-like_C"/>
</dbReference>
<dbReference type="Gene3D" id="1.10.287.470">
    <property type="entry name" value="Helix hairpin bin"/>
    <property type="match status" value="1"/>
</dbReference>
<comment type="similarity">
    <text evidence="1">Belongs to the membrane fusion protein (MFP) (TC 8.A.1) family.</text>
</comment>
<keyword evidence="2" id="KW-0472">Membrane</keyword>
<evidence type="ECO:0000313" key="8">
    <source>
        <dbReference type="Proteomes" id="UP000283474"/>
    </source>
</evidence>
<proteinExistence type="inferred from homology"/>
<feature type="domain" description="YknX-like C-terminal permuted SH3-like" evidence="6">
    <location>
        <begin position="289"/>
        <end position="357"/>
    </location>
</feature>
<dbReference type="Pfam" id="PF25989">
    <property type="entry name" value="YknX_C"/>
    <property type="match status" value="1"/>
</dbReference>
<dbReference type="GO" id="GO:0015562">
    <property type="term" value="F:efflux transmembrane transporter activity"/>
    <property type="evidence" value="ECO:0007669"/>
    <property type="project" value="TreeGrafter"/>
</dbReference>
<dbReference type="OrthoDB" id="9784484at2"/>
<keyword evidence="8" id="KW-1185">Reference proteome</keyword>
<dbReference type="NCBIfam" id="TIGR01730">
    <property type="entry name" value="RND_mfp"/>
    <property type="match status" value="1"/>
</dbReference>
<accession>A0A410GD50</accession>
<dbReference type="InterPro" id="IPR058624">
    <property type="entry name" value="MdtA-like_HH"/>
</dbReference>
<reference evidence="7 8" key="1">
    <citation type="submission" date="2017-08" db="EMBL/GenBank/DDBJ databases">
        <authorList>
            <person name="Park S.-J."/>
            <person name="Kim H."/>
        </authorList>
    </citation>
    <scope>NUCLEOTIDE SEQUENCE [LARGE SCALE GENOMIC DNA]</scope>
    <source>
        <strain evidence="8">ye3</strain>
    </source>
</reference>
<dbReference type="KEGG" id="pus:CKA81_10575"/>
<organism evidence="7 8">
    <name type="scientific">Pollutimonas thiosulfatoxidans</name>
    <dbReference type="NCBI Taxonomy" id="2028345"/>
    <lineage>
        <taxon>Bacteria</taxon>
        <taxon>Pseudomonadati</taxon>
        <taxon>Pseudomonadota</taxon>
        <taxon>Betaproteobacteria</taxon>
        <taxon>Burkholderiales</taxon>
        <taxon>Alcaligenaceae</taxon>
        <taxon>Pollutimonas</taxon>
    </lineage>
</organism>
<dbReference type="RefSeq" id="WP_128355231.1">
    <property type="nucleotide sequence ID" value="NZ_CP022987.1"/>
</dbReference>
<feature type="domain" description="CusB-like beta-barrel" evidence="5">
    <location>
        <begin position="211"/>
        <end position="283"/>
    </location>
</feature>
<gene>
    <name evidence="7" type="ORF">CKA81_10575</name>
</gene>
<feature type="domain" description="Multidrug resistance protein MdtA-like barrel-sandwich hybrid" evidence="4">
    <location>
        <begin position="79"/>
        <end position="197"/>
    </location>
</feature>
<evidence type="ECO:0000259" key="3">
    <source>
        <dbReference type="Pfam" id="PF25876"/>
    </source>
</evidence>
<name>A0A410GD50_9BURK</name>
<dbReference type="Pfam" id="PF25876">
    <property type="entry name" value="HH_MFP_RND"/>
    <property type="match status" value="1"/>
</dbReference>
<dbReference type="Gene3D" id="2.40.420.20">
    <property type="match status" value="1"/>
</dbReference>
<dbReference type="Gene3D" id="2.40.50.100">
    <property type="match status" value="1"/>
</dbReference>
<dbReference type="InterPro" id="IPR006143">
    <property type="entry name" value="RND_pump_MFP"/>
</dbReference>
<keyword evidence="2" id="KW-1133">Transmembrane helix</keyword>
<evidence type="ECO:0000259" key="6">
    <source>
        <dbReference type="Pfam" id="PF25989"/>
    </source>
</evidence>
<dbReference type="EMBL" id="CP022987">
    <property type="protein sequence ID" value="QAA94227.1"/>
    <property type="molecule type" value="Genomic_DNA"/>
</dbReference>
<evidence type="ECO:0000259" key="5">
    <source>
        <dbReference type="Pfam" id="PF25954"/>
    </source>
</evidence>
<evidence type="ECO:0000256" key="2">
    <source>
        <dbReference type="SAM" id="Phobius"/>
    </source>
</evidence>
<dbReference type="SUPFAM" id="SSF111369">
    <property type="entry name" value="HlyD-like secretion proteins"/>
    <property type="match status" value="1"/>
</dbReference>
<dbReference type="GO" id="GO:1990281">
    <property type="term" value="C:efflux pump complex"/>
    <property type="evidence" value="ECO:0007669"/>
    <property type="project" value="TreeGrafter"/>
</dbReference>
<evidence type="ECO:0000259" key="4">
    <source>
        <dbReference type="Pfam" id="PF25917"/>
    </source>
</evidence>
<dbReference type="Proteomes" id="UP000283474">
    <property type="component" value="Chromosome"/>
</dbReference>